<dbReference type="GeneID" id="89922445"/>
<feature type="compositionally biased region" description="Polar residues" evidence="1">
    <location>
        <begin position="107"/>
        <end position="134"/>
    </location>
</feature>
<feature type="compositionally biased region" description="Low complexity" evidence="1">
    <location>
        <begin position="31"/>
        <end position="42"/>
    </location>
</feature>
<comment type="caution">
    <text evidence="3">The sequence shown here is derived from an EMBL/GenBank/DDBJ whole genome shotgun (WGS) entry which is preliminary data.</text>
</comment>
<dbReference type="Gene3D" id="3.10.590.10">
    <property type="entry name" value="ph1033 like domains"/>
    <property type="match status" value="1"/>
</dbReference>
<name>A0AAV9PL48_9PEZI</name>
<keyword evidence="4" id="KW-1185">Reference proteome</keyword>
<dbReference type="EMBL" id="JAVRRT010000002">
    <property type="protein sequence ID" value="KAK5174017.1"/>
    <property type="molecule type" value="Genomic_DNA"/>
</dbReference>
<dbReference type="PANTHER" id="PTHR12357:SF3">
    <property type="entry name" value="YTH DOMAIN-CONTAINING PROTEIN 1"/>
    <property type="match status" value="1"/>
</dbReference>
<feature type="compositionally biased region" description="Basic and acidic residues" evidence="1">
    <location>
        <begin position="237"/>
        <end position="246"/>
    </location>
</feature>
<dbReference type="InterPro" id="IPR007275">
    <property type="entry name" value="YTH_domain"/>
</dbReference>
<feature type="domain" description="YTH" evidence="2">
    <location>
        <begin position="531"/>
        <end position="670"/>
    </location>
</feature>
<dbReference type="InterPro" id="IPR045168">
    <property type="entry name" value="YTH_prot"/>
</dbReference>
<dbReference type="AlphaFoldDB" id="A0AAV9PL48"/>
<feature type="compositionally biased region" description="Basic residues" evidence="1">
    <location>
        <begin position="491"/>
        <end position="504"/>
    </location>
</feature>
<feature type="compositionally biased region" description="Low complexity" evidence="1">
    <location>
        <begin position="185"/>
        <end position="195"/>
    </location>
</feature>
<feature type="compositionally biased region" description="Polar residues" evidence="1">
    <location>
        <begin position="48"/>
        <end position="72"/>
    </location>
</feature>
<evidence type="ECO:0000259" key="2">
    <source>
        <dbReference type="PROSITE" id="PS50882"/>
    </source>
</evidence>
<reference evidence="3 4" key="1">
    <citation type="submission" date="2023-08" db="EMBL/GenBank/DDBJ databases">
        <title>Black Yeasts Isolated from many extreme environments.</title>
        <authorList>
            <person name="Coleine C."/>
            <person name="Stajich J.E."/>
            <person name="Selbmann L."/>
        </authorList>
    </citation>
    <scope>NUCLEOTIDE SEQUENCE [LARGE SCALE GENOMIC DNA]</scope>
    <source>
        <strain evidence="3 4">CCFEE 5935</strain>
    </source>
</reference>
<feature type="region of interest" description="Disordered" evidence="1">
    <location>
        <begin position="99"/>
        <end position="272"/>
    </location>
</feature>
<feature type="compositionally biased region" description="Polar residues" evidence="1">
    <location>
        <begin position="9"/>
        <end position="18"/>
    </location>
</feature>
<dbReference type="CDD" id="cd21134">
    <property type="entry name" value="YTH"/>
    <property type="match status" value="1"/>
</dbReference>
<organism evidence="3 4">
    <name type="scientific">Saxophila tyrrhenica</name>
    <dbReference type="NCBI Taxonomy" id="1690608"/>
    <lineage>
        <taxon>Eukaryota</taxon>
        <taxon>Fungi</taxon>
        <taxon>Dikarya</taxon>
        <taxon>Ascomycota</taxon>
        <taxon>Pezizomycotina</taxon>
        <taxon>Dothideomycetes</taxon>
        <taxon>Dothideomycetidae</taxon>
        <taxon>Mycosphaerellales</taxon>
        <taxon>Extremaceae</taxon>
        <taxon>Saxophila</taxon>
    </lineage>
</organism>
<evidence type="ECO:0000313" key="4">
    <source>
        <dbReference type="Proteomes" id="UP001337655"/>
    </source>
</evidence>
<dbReference type="GO" id="GO:0000398">
    <property type="term" value="P:mRNA splicing, via spliceosome"/>
    <property type="evidence" value="ECO:0007669"/>
    <property type="project" value="TreeGrafter"/>
</dbReference>
<protein>
    <recommendedName>
        <fullName evidence="2">YTH domain-containing protein</fullName>
    </recommendedName>
</protein>
<evidence type="ECO:0000313" key="3">
    <source>
        <dbReference type="EMBL" id="KAK5174017.1"/>
    </source>
</evidence>
<dbReference type="PANTHER" id="PTHR12357">
    <property type="entry name" value="YTH YT521-B HOMOLOGY DOMAIN-CONTAINING"/>
    <property type="match status" value="1"/>
</dbReference>
<accession>A0AAV9PL48</accession>
<dbReference type="Proteomes" id="UP001337655">
    <property type="component" value="Unassembled WGS sequence"/>
</dbReference>
<dbReference type="GO" id="GO:0048024">
    <property type="term" value="P:regulation of mRNA splicing, via spliceosome"/>
    <property type="evidence" value="ECO:0007669"/>
    <property type="project" value="TreeGrafter"/>
</dbReference>
<feature type="compositionally biased region" description="Basic and acidic residues" evidence="1">
    <location>
        <begin position="457"/>
        <end position="484"/>
    </location>
</feature>
<dbReference type="RefSeq" id="XP_064662686.1">
    <property type="nucleotide sequence ID" value="XM_064798359.1"/>
</dbReference>
<feature type="compositionally biased region" description="Polar residues" evidence="1">
    <location>
        <begin position="203"/>
        <end position="222"/>
    </location>
</feature>
<evidence type="ECO:0000256" key="1">
    <source>
        <dbReference type="SAM" id="MobiDB-lite"/>
    </source>
</evidence>
<feature type="compositionally biased region" description="Basic and acidic residues" evidence="1">
    <location>
        <begin position="429"/>
        <end position="449"/>
    </location>
</feature>
<dbReference type="GO" id="GO:0005654">
    <property type="term" value="C:nucleoplasm"/>
    <property type="evidence" value="ECO:0007669"/>
    <property type="project" value="TreeGrafter"/>
</dbReference>
<gene>
    <name evidence="3" type="ORF">LTR77_001097</name>
</gene>
<dbReference type="GO" id="GO:1990247">
    <property type="term" value="F:N6-methyladenosine-containing RNA reader activity"/>
    <property type="evidence" value="ECO:0007669"/>
    <property type="project" value="TreeGrafter"/>
</dbReference>
<feature type="region of interest" description="Disordered" evidence="1">
    <location>
        <begin position="1"/>
        <end position="79"/>
    </location>
</feature>
<proteinExistence type="predicted"/>
<dbReference type="PROSITE" id="PS50882">
    <property type="entry name" value="YTH"/>
    <property type="match status" value="1"/>
</dbReference>
<dbReference type="GO" id="GO:0003729">
    <property type="term" value="F:mRNA binding"/>
    <property type="evidence" value="ECO:0007669"/>
    <property type="project" value="TreeGrafter"/>
</dbReference>
<dbReference type="Pfam" id="PF04146">
    <property type="entry name" value="YTH"/>
    <property type="match status" value="1"/>
</dbReference>
<sequence>MEWLESMASYGQENTANGENVGEDEDEDFYGNGHTNGTTAAGSDTLPGATNGSGHLNASSIEKPNEHNSAANTLVEPPIVLPPNVAELRAANQKKADELRAKLLAQRQKTPLKQQSRANTPSKAFNTATPTPQVDTPILRLTAEQRPTPSKPTEQQEAKEEDVYGIDTLLAEGKAAAEANKERQAAPAQQNSQSPRLDAPFNDAQQSQDPRQNAVLSSTARPPTTAGAAQDNVAANHEQKLQDLRHSPVLSSKVDPPAADSTKASADTQPRRTNKVTDAYYADLAMWLEITGYHDVEYRNSKLSTFKERKELEAEAARIQARLDKLQETEQATIQSLRTARAHAPANTQRPALPDTIQATPAKEQTRTVSNALNGVKRAHSPEPVQASKARKDESPGGFRIRGINGSPDTRGRPARGRFEDYSPPSTGRPDRRPSYPDVRRYPVEDRNGRSAFPPADSRDASLERRQSYYKQEPRTDAAERDRFMPPPGRHSPKGSNRGRRPYRGGRDDDSGSYRTIYRGSGGLDLRRGGVRYFMIKSWNGSNVENAMQDGLWATQEKNQQLLTEAYETSRHVILLFSVNKSVAFQGYALMASPPDPSLPKPAFCTKLNWATSPAFKLQWLATTPVHFRFVGHLKNTFNVDEDDRPMAVLIGKDGQEISSDAGMGVVEILDEAEAERVAA</sequence>
<feature type="region of interest" description="Disordered" evidence="1">
    <location>
        <begin position="338"/>
        <end position="519"/>
    </location>
</feature>